<dbReference type="EMBL" id="JBANMG010000005">
    <property type="protein sequence ID" value="KAK6953405.1"/>
    <property type="molecule type" value="Genomic_DNA"/>
</dbReference>
<sequence>MNPILPLTRLQEPFQFLLEDVSTQSLPNRLDWLHQAVPKDCSQPLREEFSQALLDDVPDVLRLFLVDNHYQALLHNTSQSFLDTLRRDQADDPHQAIHQSLPQDIRDKWQQMLPKFKNWSSVLETKTNEVWMTFQEVRDIVKALYEKDGRFSFILSALEEFSTEHHVLSHSRGPLRSPLSTARNGSGSDLSRPVEATRLPIDISQGTSSQKGDPIEALDFGSVLLEIIDSAIFEILNVFNIDMAPEQVRTEACPITRLELLRSLYERSRSLRPTKQVSARSDKFKLLKSSYQYSRALDPTTTDIRVLEIHSGIGEDPIQCHFTVCNLHSGIPEALSYVWGESEPTQSNLVDQESFPITRNLYRILQTLRRPNATRAIWVDAICINQSDYREKAHQVRLMRDIYSKAESTIIWLNENKRSQESTDDGGQHIPFNMGKELNIDENDLGRILEECLEYPMNSLWTEKQWAIYIMLFRCVRQIHSNPWWKRIWTIQEGALPIRAPTIFFRGHSFSFDDLIAAEDLIIKIGSSGKLLQNQIINLYNALGPGVQHALLDIAASSMGTVCQTPLLLIYRRGIKQDKHSNMFRTFTSLLFFTDFYEATDPRDKVFALESLLSRSLGRLIHVDYNEDCNEVFKRATARSFNSVAQLYLVGSFKFLYETPLLKDQESTGPSWVLDFAYSNASYHSCNSARKPTDKVTLDRYLAQNKLPHIELETTNTTCFATPTTLFCTGYCIDQICGVGEIPSVNKDDPVGDMVRFILSVYLTRQSILGLAVPPDYIDRVTMGDSEVALEFRSWLDLFTLQEEERRLKGDIKELYRKRNLELAGKGFFITKQGLVGIPTAPVHTGDSLCWIHSAPVYLILRDAENHGPDGTQMHRIVARAETSRMQSEVTKRIKTLPIRHFQVI</sequence>
<evidence type="ECO:0000256" key="1">
    <source>
        <dbReference type="SAM" id="MobiDB-lite"/>
    </source>
</evidence>
<comment type="caution">
    <text evidence="3">The sequence shown here is derived from an EMBL/GenBank/DDBJ whole genome shotgun (WGS) entry which is preliminary data.</text>
</comment>
<gene>
    <name evidence="3" type="ORF">Daesc_005709</name>
</gene>
<feature type="compositionally biased region" description="Polar residues" evidence="1">
    <location>
        <begin position="178"/>
        <end position="189"/>
    </location>
</feature>
<dbReference type="AlphaFoldDB" id="A0AAX6ML84"/>
<proteinExistence type="predicted"/>
<feature type="region of interest" description="Disordered" evidence="1">
    <location>
        <begin position="170"/>
        <end position="191"/>
    </location>
</feature>
<reference evidence="3 4" key="1">
    <citation type="journal article" date="2024" name="Front Chem Biol">
        <title>Unveiling the potential of Daldinia eschscholtzii MFLUCC 19-0629 through bioactivity and bioinformatics studies for enhanced sustainable agriculture production.</title>
        <authorList>
            <person name="Brooks S."/>
            <person name="Weaver J.A."/>
            <person name="Klomchit A."/>
            <person name="Alharthi S.A."/>
            <person name="Onlamun T."/>
            <person name="Nurani R."/>
            <person name="Vong T.K."/>
            <person name="Alberti F."/>
            <person name="Greco C."/>
        </authorList>
    </citation>
    <scope>NUCLEOTIDE SEQUENCE [LARGE SCALE GENOMIC DNA]</scope>
    <source>
        <strain evidence="3">MFLUCC 19-0629</strain>
    </source>
</reference>
<evidence type="ECO:0000313" key="4">
    <source>
        <dbReference type="Proteomes" id="UP001369815"/>
    </source>
</evidence>
<keyword evidence="4" id="KW-1185">Reference proteome</keyword>
<dbReference type="InterPro" id="IPR010730">
    <property type="entry name" value="HET"/>
</dbReference>
<dbReference type="Pfam" id="PF06985">
    <property type="entry name" value="HET"/>
    <property type="match status" value="1"/>
</dbReference>
<organism evidence="3 4">
    <name type="scientific">Daldinia eschscholtzii</name>
    <dbReference type="NCBI Taxonomy" id="292717"/>
    <lineage>
        <taxon>Eukaryota</taxon>
        <taxon>Fungi</taxon>
        <taxon>Dikarya</taxon>
        <taxon>Ascomycota</taxon>
        <taxon>Pezizomycotina</taxon>
        <taxon>Sordariomycetes</taxon>
        <taxon>Xylariomycetidae</taxon>
        <taxon>Xylariales</taxon>
        <taxon>Hypoxylaceae</taxon>
        <taxon>Daldinia</taxon>
    </lineage>
</organism>
<dbReference type="InterPro" id="IPR052895">
    <property type="entry name" value="HetReg/Transcr_Mod"/>
</dbReference>
<feature type="domain" description="Heterokaryon incompatibility" evidence="2">
    <location>
        <begin position="333"/>
        <end position="493"/>
    </location>
</feature>
<accession>A0AAX6ML84</accession>
<dbReference type="PANTHER" id="PTHR24148:SF64">
    <property type="entry name" value="HETEROKARYON INCOMPATIBILITY DOMAIN-CONTAINING PROTEIN"/>
    <property type="match status" value="1"/>
</dbReference>
<dbReference type="PANTHER" id="PTHR24148">
    <property type="entry name" value="ANKYRIN REPEAT DOMAIN-CONTAINING PROTEIN 39 HOMOLOG-RELATED"/>
    <property type="match status" value="1"/>
</dbReference>
<protein>
    <recommendedName>
        <fullName evidence="2">Heterokaryon incompatibility domain-containing protein</fullName>
    </recommendedName>
</protein>
<evidence type="ECO:0000313" key="3">
    <source>
        <dbReference type="EMBL" id="KAK6953405.1"/>
    </source>
</evidence>
<name>A0AAX6ML84_9PEZI</name>
<evidence type="ECO:0000259" key="2">
    <source>
        <dbReference type="Pfam" id="PF06985"/>
    </source>
</evidence>
<dbReference type="Proteomes" id="UP001369815">
    <property type="component" value="Unassembled WGS sequence"/>
</dbReference>